<proteinExistence type="predicted"/>
<accession>A0ABQ6A471</accession>
<name>A0ABQ6A471_9PROT</name>
<comment type="caution">
    <text evidence="2">The sequence shown here is derived from an EMBL/GenBank/DDBJ whole genome shotgun (WGS) entry which is preliminary data.</text>
</comment>
<keyword evidence="3" id="KW-1185">Reference proteome</keyword>
<evidence type="ECO:0000259" key="1">
    <source>
        <dbReference type="Pfam" id="PF12728"/>
    </source>
</evidence>
<organism evidence="2 3">
    <name type="scientific">Acidocella aquatica</name>
    <dbReference type="NCBI Taxonomy" id="1922313"/>
    <lineage>
        <taxon>Bacteria</taxon>
        <taxon>Pseudomonadati</taxon>
        <taxon>Pseudomonadota</taxon>
        <taxon>Alphaproteobacteria</taxon>
        <taxon>Acetobacterales</taxon>
        <taxon>Acidocellaceae</taxon>
        <taxon>Acidocella</taxon>
    </lineage>
</organism>
<dbReference type="InterPro" id="IPR041657">
    <property type="entry name" value="HTH_17"/>
</dbReference>
<dbReference type="Proteomes" id="UP001156641">
    <property type="component" value="Unassembled WGS sequence"/>
</dbReference>
<evidence type="ECO:0000313" key="2">
    <source>
        <dbReference type="EMBL" id="GLR66087.1"/>
    </source>
</evidence>
<dbReference type="Pfam" id="PF12728">
    <property type="entry name" value="HTH_17"/>
    <property type="match status" value="1"/>
</dbReference>
<sequence>MPIALTIENATEQSGLSRSRLYLLIAEGKLEARKAGKRTLILGESLRQYIESLPAAPITARAAA</sequence>
<evidence type="ECO:0000313" key="3">
    <source>
        <dbReference type="Proteomes" id="UP001156641"/>
    </source>
</evidence>
<gene>
    <name evidence="2" type="ORF">GCM10010909_07650</name>
</gene>
<reference evidence="3" key="1">
    <citation type="journal article" date="2019" name="Int. J. Syst. Evol. Microbiol.">
        <title>The Global Catalogue of Microorganisms (GCM) 10K type strain sequencing project: providing services to taxonomists for standard genome sequencing and annotation.</title>
        <authorList>
            <consortium name="The Broad Institute Genomics Platform"/>
            <consortium name="The Broad Institute Genome Sequencing Center for Infectious Disease"/>
            <person name="Wu L."/>
            <person name="Ma J."/>
        </authorList>
    </citation>
    <scope>NUCLEOTIDE SEQUENCE [LARGE SCALE GENOMIC DNA]</scope>
    <source>
        <strain evidence="3">NBRC 112502</strain>
    </source>
</reference>
<feature type="domain" description="Helix-turn-helix" evidence="1">
    <location>
        <begin position="5"/>
        <end position="52"/>
    </location>
</feature>
<dbReference type="RefSeq" id="WP_284256681.1">
    <property type="nucleotide sequence ID" value="NZ_BSOS01000009.1"/>
</dbReference>
<dbReference type="EMBL" id="BSOS01000009">
    <property type="protein sequence ID" value="GLR66087.1"/>
    <property type="molecule type" value="Genomic_DNA"/>
</dbReference>
<protein>
    <recommendedName>
        <fullName evidence="1">Helix-turn-helix domain-containing protein</fullName>
    </recommendedName>
</protein>